<keyword evidence="3" id="KW-1185">Reference proteome</keyword>
<sequence length="65" mass="6794">MSTDEQFINGASQTGATTVPSVPRQPPGHGQVHSGNLLLLGLQITPVTPGLSPIHYLANTNFVTN</sequence>
<evidence type="ECO:0000256" key="1">
    <source>
        <dbReference type="SAM" id="MobiDB-lite"/>
    </source>
</evidence>
<protein>
    <submittedName>
        <fullName evidence="2">Uncharacterized protein</fullName>
    </submittedName>
</protein>
<dbReference type="AlphaFoldDB" id="A0A5B7EFS0"/>
<evidence type="ECO:0000313" key="3">
    <source>
        <dbReference type="Proteomes" id="UP000324222"/>
    </source>
</evidence>
<evidence type="ECO:0000313" key="2">
    <source>
        <dbReference type="EMBL" id="MPC33012.1"/>
    </source>
</evidence>
<comment type="caution">
    <text evidence="2">The sequence shown here is derived from an EMBL/GenBank/DDBJ whole genome shotgun (WGS) entry which is preliminary data.</text>
</comment>
<feature type="compositionally biased region" description="Polar residues" evidence="1">
    <location>
        <begin position="1"/>
        <end position="20"/>
    </location>
</feature>
<name>A0A5B7EFS0_PORTR</name>
<feature type="region of interest" description="Disordered" evidence="1">
    <location>
        <begin position="1"/>
        <end position="33"/>
    </location>
</feature>
<reference evidence="2 3" key="1">
    <citation type="submission" date="2019-05" db="EMBL/GenBank/DDBJ databases">
        <title>Another draft genome of Portunus trituberculatus and its Hox gene families provides insights of decapod evolution.</title>
        <authorList>
            <person name="Jeong J.-H."/>
            <person name="Song I."/>
            <person name="Kim S."/>
            <person name="Choi T."/>
            <person name="Kim D."/>
            <person name="Ryu S."/>
            <person name="Kim W."/>
        </authorList>
    </citation>
    <scope>NUCLEOTIDE SEQUENCE [LARGE SCALE GENOMIC DNA]</scope>
    <source>
        <tissue evidence="2">Muscle</tissue>
    </source>
</reference>
<organism evidence="2 3">
    <name type="scientific">Portunus trituberculatus</name>
    <name type="common">Swimming crab</name>
    <name type="synonym">Neptunus trituberculatus</name>
    <dbReference type="NCBI Taxonomy" id="210409"/>
    <lineage>
        <taxon>Eukaryota</taxon>
        <taxon>Metazoa</taxon>
        <taxon>Ecdysozoa</taxon>
        <taxon>Arthropoda</taxon>
        <taxon>Crustacea</taxon>
        <taxon>Multicrustacea</taxon>
        <taxon>Malacostraca</taxon>
        <taxon>Eumalacostraca</taxon>
        <taxon>Eucarida</taxon>
        <taxon>Decapoda</taxon>
        <taxon>Pleocyemata</taxon>
        <taxon>Brachyura</taxon>
        <taxon>Eubrachyura</taxon>
        <taxon>Portunoidea</taxon>
        <taxon>Portunidae</taxon>
        <taxon>Portuninae</taxon>
        <taxon>Portunus</taxon>
    </lineage>
</organism>
<gene>
    <name evidence="2" type="ORF">E2C01_026350</name>
</gene>
<dbReference type="EMBL" id="VSRR010002743">
    <property type="protein sequence ID" value="MPC33012.1"/>
    <property type="molecule type" value="Genomic_DNA"/>
</dbReference>
<proteinExistence type="predicted"/>
<accession>A0A5B7EFS0</accession>
<dbReference type="Proteomes" id="UP000324222">
    <property type="component" value="Unassembled WGS sequence"/>
</dbReference>